<dbReference type="PANTHER" id="PTHR11177:SF392">
    <property type="entry name" value="HAP41P"/>
    <property type="match status" value="1"/>
</dbReference>
<dbReference type="InterPro" id="IPR050314">
    <property type="entry name" value="Glycosyl_Hydrlase_18"/>
</dbReference>
<dbReference type="AlphaFoldDB" id="A0A8H7PJR2"/>
<proteinExistence type="predicted"/>
<protein>
    <recommendedName>
        <fullName evidence="2">GH18 domain-containing protein</fullName>
    </recommendedName>
</protein>
<dbReference type="InterPro" id="IPR011583">
    <property type="entry name" value="Chitinase_II/V-like_cat"/>
</dbReference>
<organism evidence="3 4">
    <name type="scientific">Umbelopsis vinacea</name>
    <dbReference type="NCBI Taxonomy" id="44442"/>
    <lineage>
        <taxon>Eukaryota</taxon>
        <taxon>Fungi</taxon>
        <taxon>Fungi incertae sedis</taxon>
        <taxon>Mucoromycota</taxon>
        <taxon>Mucoromycotina</taxon>
        <taxon>Umbelopsidomycetes</taxon>
        <taxon>Umbelopsidales</taxon>
        <taxon>Umbelopsidaceae</taxon>
        <taxon>Umbelopsis</taxon>
    </lineage>
</organism>
<dbReference type="EMBL" id="JAEPRA010000015">
    <property type="protein sequence ID" value="KAG2175302.1"/>
    <property type="molecule type" value="Genomic_DNA"/>
</dbReference>
<keyword evidence="1" id="KW-0732">Signal</keyword>
<dbReference type="Gene3D" id="3.10.50.10">
    <property type="match status" value="1"/>
</dbReference>
<accession>A0A8H7PJR2</accession>
<dbReference type="GO" id="GO:0005576">
    <property type="term" value="C:extracellular region"/>
    <property type="evidence" value="ECO:0007669"/>
    <property type="project" value="TreeGrafter"/>
</dbReference>
<dbReference type="GO" id="GO:0004568">
    <property type="term" value="F:chitinase activity"/>
    <property type="evidence" value="ECO:0007669"/>
    <property type="project" value="TreeGrafter"/>
</dbReference>
<dbReference type="PROSITE" id="PS51910">
    <property type="entry name" value="GH18_2"/>
    <property type="match status" value="1"/>
</dbReference>
<feature type="signal peptide" evidence="1">
    <location>
        <begin position="1"/>
        <end position="18"/>
    </location>
</feature>
<dbReference type="InterPro" id="IPR017853">
    <property type="entry name" value="GH"/>
</dbReference>
<dbReference type="SMART" id="SM00636">
    <property type="entry name" value="Glyco_18"/>
    <property type="match status" value="1"/>
</dbReference>
<dbReference type="InterPro" id="IPR029070">
    <property type="entry name" value="Chitinase_insertion_sf"/>
</dbReference>
<dbReference type="SUPFAM" id="SSF51445">
    <property type="entry name" value="(Trans)glycosidases"/>
    <property type="match status" value="1"/>
</dbReference>
<sequence>MKLAAAIALCGLLSQVSAKMVVGYFPNWLYANYPVEKIPVNKYTHINYAFAILNKDDMVPAFTDDWAVESSLPKLVTNTHNVGSKVLLSVGGWTGSIKFSKMVAKAENRKKFIEWNLNFISKYNTDGVDIDWEYPGRQAAGCNEFDAKNDAANFLTLLKELRSALDKHFPKQHKEITMAVHVYPFQTDKGYMESVKDFVPFFDHINIMSYGMHTPHQRYHNINGAWGTTTGPNAPLYHEEGKGEQVSFASSIKNWIDAGVPAAKINAGLAYYGRSIKTTENMKDSQYVSSVKGAPKGDSDDAYWQDPSCNVEEGSFSGIWKYSNLRSQGILDKDGKPGAGYTKHWDPISSTPWLYNEMEKTYISYEDKDSLMHKVELALCLDIGGVMAWDIHQDNGELMEAVQMINGKKPAACPTLKDLSAKKGPKADAKAPVADAVHSKEEVPMTTTASVTTFTMSAAASVETGPVEIDETNVIEETKPSQLGMPCTAGHMKCASRGETPEYHECVNGLLTSRLCAQGTVCNTNGDLILCNYPTEEVAKKLAAKVKPTAEDPKVTEQEQMKNGEPQVEYEGVMKGTFFAVDMDATLQAEATPQADEHFEEAVMKSYDIQESIFYDVFADFSAETNTASVPMATGSI</sequence>
<dbReference type="GO" id="GO:0008061">
    <property type="term" value="F:chitin binding"/>
    <property type="evidence" value="ECO:0007669"/>
    <property type="project" value="InterPro"/>
</dbReference>
<comment type="caution">
    <text evidence="3">The sequence shown here is derived from an EMBL/GenBank/DDBJ whole genome shotgun (WGS) entry which is preliminary data.</text>
</comment>
<name>A0A8H7PJR2_9FUNG</name>
<dbReference type="InterPro" id="IPR001223">
    <property type="entry name" value="Glyco_hydro18_cat"/>
</dbReference>
<dbReference type="GO" id="GO:0006032">
    <property type="term" value="P:chitin catabolic process"/>
    <property type="evidence" value="ECO:0007669"/>
    <property type="project" value="TreeGrafter"/>
</dbReference>
<feature type="chain" id="PRO_5034203848" description="GH18 domain-containing protein" evidence="1">
    <location>
        <begin position="19"/>
        <end position="637"/>
    </location>
</feature>
<dbReference type="GO" id="GO:0005975">
    <property type="term" value="P:carbohydrate metabolic process"/>
    <property type="evidence" value="ECO:0007669"/>
    <property type="project" value="InterPro"/>
</dbReference>
<evidence type="ECO:0000256" key="1">
    <source>
        <dbReference type="SAM" id="SignalP"/>
    </source>
</evidence>
<evidence type="ECO:0000313" key="3">
    <source>
        <dbReference type="EMBL" id="KAG2175302.1"/>
    </source>
</evidence>
<dbReference type="Proteomes" id="UP000612746">
    <property type="component" value="Unassembled WGS sequence"/>
</dbReference>
<evidence type="ECO:0000313" key="4">
    <source>
        <dbReference type="Proteomes" id="UP000612746"/>
    </source>
</evidence>
<dbReference type="Pfam" id="PF00704">
    <property type="entry name" value="Glyco_hydro_18"/>
    <property type="match status" value="1"/>
</dbReference>
<reference evidence="3" key="1">
    <citation type="submission" date="2020-12" db="EMBL/GenBank/DDBJ databases">
        <title>Metabolic potential, ecology and presence of endohyphal bacteria is reflected in genomic diversity of Mucoromycotina.</title>
        <authorList>
            <person name="Muszewska A."/>
            <person name="Okrasinska A."/>
            <person name="Steczkiewicz K."/>
            <person name="Drgas O."/>
            <person name="Orlowska M."/>
            <person name="Perlinska-Lenart U."/>
            <person name="Aleksandrzak-Piekarczyk T."/>
            <person name="Szatraj K."/>
            <person name="Zielenkiewicz U."/>
            <person name="Pilsyk S."/>
            <person name="Malc E."/>
            <person name="Mieczkowski P."/>
            <person name="Kruszewska J.S."/>
            <person name="Biernat P."/>
            <person name="Pawlowska J."/>
        </authorList>
    </citation>
    <scope>NUCLEOTIDE SEQUENCE</scope>
    <source>
        <strain evidence="3">WA0000051536</strain>
    </source>
</reference>
<keyword evidence="4" id="KW-1185">Reference proteome</keyword>
<dbReference type="PANTHER" id="PTHR11177">
    <property type="entry name" value="CHITINASE"/>
    <property type="match status" value="1"/>
</dbReference>
<feature type="domain" description="GH18" evidence="2">
    <location>
        <begin position="19"/>
        <end position="409"/>
    </location>
</feature>
<gene>
    <name evidence="3" type="ORF">INT44_007790</name>
</gene>
<dbReference type="OrthoDB" id="76388at2759"/>
<dbReference type="SUPFAM" id="SSF54556">
    <property type="entry name" value="Chitinase insertion domain"/>
    <property type="match status" value="1"/>
</dbReference>
<dbReference type="Gene3D" id="3.20.20.80">
    <property type="entry name" value="Glycosidases"/>
    <property type="match status" value="1"/>
</dbReference>
<evidence type="ECO:0000259" key="2">
    <source>
        <dbReference type="PROSITE" id="PS51910"/>
    </source>
</evidence>